<comment type="caution">
    <text evidence="2">The sequence shown here is derived from an EMBL/GenBank/DDBJ whole genome shotgun (WGS) entry which is preliminary data.</text>
</comment>
<dbReference type="Pfam" id="PF00075">
    <property type="entry name" value="RNase_H"/>
    <property type="match status" value="1"/>
</dbReference>
<dbReference type="AlphaFoldDB" id="A0A4Y2EP15"/>
<evidence type="ECO:0000313" key="3">
    <source>
        <dbReference type="Proteomes" id="UP000499080"/>
    </source>
</evidence>
<dbReference type="InterPro" id="IPR012337">
    <property type="entry name" value="RNaseH-like_sf"/>
</dbReference>
<proteinExistence type="predicted"/>
<protein>
    <recommendedName>
        <fullName evidence="1">RNase H type-1 domain-containing protein</fullName>
    </recommendedName>
</protein>
<dbReference type="CDD" id="cd09276">
    <property type="entry name" value="Rnase_HI_RT_non_LTR"/>
    <property type="match status" value="1"/>
</dbReference>
<sequence>MFKRIYIGAIEPYMLYGHGAWGNRLHLKTVDRILNGIQRRPLIKMTRAFRTTPTDALQVIAGILLLTLKAVEVYSKFLVLTVKVNATVGKQELLWNEVEMKEDIYIRHYADWIWIPFLVEGPVGEDIQIYINGSRIDNKIGSAMVVYCHGTEILHQTCRLEDTATVFQAETKGKKMPLDYINETKLWHKFHVFSDSKSVLQSLASSKNTRQSILELKELYGVVPRDKWVKRHWVEAHVGVTGNESADCYAKFETNKDEVDFKCPKSKATIIRVIRNELVSLWQNHWDRSGNGKHTYKYIPNVGLKVKSFSLEITQFLTAHRRFPAYFYRFNLSREYSCSCCSFRSVEHFIKECHYTRDNRLKLSYDVHNPPSILTNKNNLIHIQKIIQIVNSLVPQT</sequence>
<dbReference type="EMBL" id="BGPR01000643">
    <property type="protein sequence ID" value="GBM29746.1"/>
    <property type="molecule type" value="Genomic_DNA"/>
</dbReference>
<dbReference type="GO" id="GO:0003676">
    <property type="term" value="F:nucleic acid binding"/>
    <property type="evidence" value="ECO:0007669"/>
    <property type="project" value="InterPro"/>
</dbReference>
<dbReference type="GO" id="GO:0004523">
    <property type="term" value="F:RNA-DNA hybrid ribonuclease activity"/>
    <property type="evidence" value="ECO:0007669"/>
    <property type="project" value="InterPro"/>
</dbReference>
<dbReference type="Proteomes" id="UP000499080">
    <property type="component" value="Unassembled WGS sequence"/>
</dbReference>
<evidence type="ECO:0000259" key="1">
    <source>
        <dbReference type="Pfam" id="PF00075"/>
    </source>
</evidence>
<name>A0A4Y2EP15_ARAVE</name>
<organism evidence="2 3">
    <name type="scientific">Araneus ventricosus</name>
    <name type="common">Orbweaver spider</name>
    <name type="synonym">Epeira ventricosa</name>
    <dbReference type="NCBI Taxonomy" id="182803"/>
    <lineage>
        <taxon>Eukaryota</taxon>
        <taxon>Metazoa</taxon>
        <taxon>Ecdysozoa</taxon>
        <taxon>Arthropoda</taxon>
        <taxon>Chelicerata</taxon>
        <taxon>Arachnida</taxon>
        <taxon>Araneae</taxon>
        <taxon>Araneomorphae</taxon>
        <taxon>Entelegynae</taxon>
        <taxon>Araneoidea</taxon>
        <taxon>Araneidae</taxon>
        <taxon>Araneus</taxon>
    </lineage>
</organism>
<gene>
    <name evidence="2" type="ORF">AVEN_156924_1</name>
</gene>
<reference evidence="2 3" key="1">
    <citation type="journal article" date="2019" name="Sci. Rep.">
        <title>Orb-weaving spider Araneus ventricosus genome elucidates the spidroin gene catalogue.</title>
        <authorList>
            <person name="Kono N."/>
            <person name="Nakamura H."/>
            <person name="Ohtoshi R."/>
            <person name="Moran D.A.P."/>
            <person name="Shinohara A."/>
            <person name="Yoshida Y."/>
            <person name="Fujiwara M."/>
            <person name="Mori M."/>
            <person name="Tomita M."/>
            <person name="Arakawa K."/>
        </authorList>
    </citation>
    <scope>NUCLEOTIDE SEQUENCE [LARGE SCALE GENOMIC DNA]</scope>
</reference>
<evidence type="ECO:0000313" key="2">
    <source>
        <dbReference type="EMBL" id="GBM29746.1"/>
    </source>
</evidence>
<dbReference type="OrthoDB" id="2752996at2759"/>
<accession>A0A4Y2EP15</accession>
<dbReference type="InterPro" id="IPR002156">
    <property type="entry name" value="RNaseH_domain"/>
</dbReference>
<dbReference type="InterPro" id="IPR036397">
    <property type="entry name" value="RNaseH_sf"/>
</dbReference>
<dbReference type="Gene3D" id="3.30.420.10">
    <property type="entry name" value="Ribonuclease H-like superfamily/Ribonuclease H"/>
    <property type="match status" value="1"/>
</dbReference>
<keyword evidence="3" id="KW-1185">Reference proteome</keyword>
<dbReference type="SUPFAM" id="SSF53098">
    <property type="entry name" value="Ribonuclease H-like"/>
    <property type="match status" value="1"/>
</dbReference>
<feature type="domain" description="RNase H type-1" evidence="1">
    <location>
        <begin position="126"/>
        <end position="251"/>
    </location>
</feature>